<keyword evidence="1" id="KW-0812">Transmembrane</keyword>
<reference evidence="2 3" key="1">
    <citation type="submission" date="2019-03" db="EMBL/GenBank/DDBJ databases">
        <title>Freshwater and sediment microbial communities from various areas in North America, analyzing microbe dynamics in response to fracking.</title>
        <authorList>
            <person name="Lamendella R."/>
        </authorList>
    </citation>
    <scope>NUCLEOTIDE SEQUENCE [LARGE SCALE GENOMIC DNA]</scope>
    <source>
        <strain evidence="2 3">74A</strain>
    </source>
</reference>
<dbReference type="OrthoDB" id="7060019at2"/>
<gene>
    <name evidence="2" type="ORF">EDC91_1509</name>
</gene>
<feature type="transmembrane region" description="Helical" evidence="1">
    <location>
        <begin position="157"/>
        <end position="177"/>
    </location>
</feature>
<proteinExistence type="predicted"/>
<keyword evidence="1" id="KW-0472">Membrane</keyword>
<keyword evidence="3" id="KW-1185">Reference proteome</keyword>
<feature type="transmembrane region" description="Helical" evidence="1">
    <location>
        <begin position="198"/>
        <end position="221"/>
    </location>
</feature>
<dbReference type="RefSeq" id="WP_133040600.1">
    <property type="nucleotide sequence ID" value="NZ_SLWF01000050.1"/>
</dbReference>
<name>A0A4R2F581_9GAMM</name>
<evidence type="ECO:0000313" key="3">
    <source>
        <dbReference type="Proteomes" id="UP000294832"/>
    </source>
</evidence>
<comment type="caution">
    <text evidence="2">The sequence shown here is derived from an EMBL/GenBank/DDBJ whole genome shotgun (WGS) entry which is preliminary data.</text>
</comment>
<keyword evidence="1" id="KW-1133">Transmembrane helix</keyword>
<dbReference type="Proteomes" id="UP000294832">
    <property type="component" value="Unassembled WGS sequence"/>
</dbReference>
<sequence length="260" mass="28977">MVPEYKSRWPDVEVNYLVISTGDYIVCLDGELNVDWKTSDEYDKNGHSDEVEFNKILNNVALFESRPQHHLNNENKKSFRRMLGESVARALAHDYKSAESILVQAQEFLLDRSREKSREWYLTTSAVSTIIICLVIFILLPFRDEISLCFGIKNLDILVSILGGTIGAFISITLRLGKSSVEADSGFYLHVLESIARTSAGSVAGILSGVLIKLGIVMPAFNTQDSTLLTLFAIGFVAGASERFIPSFISKIEKEETTNE</sequence>
<dbReference type="AlphaFoldDB" id="A0A4R2F581"/>
<feature type="transmembrane region" description="Helical" evidence="1">
    <location>
        <begin position="120"/>
        <end position="142"/>
    </location>
</feature>
<dbReference type="EMBL" id="SLWF01000050">
    <property type="protein sequence ID" value="TCN76972.1"/>
    <property type="molecule type" value="Genomic_DNA"/>
</dbReference>
<accession>A0A4R2F581</accession>
<protein>
    <submittedName>
        <fullName evidence="2">Uncharacterized protein</fullName>
    </submittedName>
</protein>
<evidence type="ECO:0000256" key="1">
    <source>
        <dbReference type="SAM" id="Phobius"/>
    </source>
</evidence>
<evidence type="ECO:0000313" key="2">
    <source>
        <dbReference type="EMBL" id="TCN76972.1"/>
    </source>
</evidence>
<organism evidence="2 3">
    <name type="scientific">Shewanella fodinae</name>
    <dbReference type="NCBI Taxonomy" id="552357"/>
    <lineage>
        <taxon>Bacteria</taxon>
        <taxon>Pseudomonadati</taxon>
        <taxon>Pseudomonadota</taxon>
        <taxon>Gammaproteobacteria</taxon>
        <taxon>Alteromonadales</taxon>
        <taxon>Shewanellaceae</taxon>
        <taxon>Shewanella</taxon>
    </lineage>
</organism>